<protein>
    <submittedName>
        <fullName evidence="2">Uncharacterized protein</fullName>
    </submittedName>
</protein>
<accession>A0A2K9LLU2</accession>
<dbReference type="EMBL" id="CP022684">
    <property type="protein sequence ID" value="AUM13220.1"/>
    <property type="molecule type" value="Genomic_DNA"/>
</dbReference>
<dbReference type="Proteomes" id="UP000235116">
    <property type="component" value="Chromosome"/>
</dbReference>
<evidence type="ECO:0000256" key="1">
    <source>
        <dbReference type="SAM" id="SignalP"/>
    </source>
</evidence>
<dbReference type="RefSeq" id="WP_101894599.1">
    <property type="nucleotide sequence ID" value="NZ_CP022684.1"/>
</dbReference>
<name>A0A2K9LLU2_9GAMM</name>
<gene>
    <name evidence="2" type="ORF">Kalk_12645</name>
</gene>
<organism evidence="2 3">
    <name type="scientific">Ketobacter alkanivorans</name>
    <dbReference type="NCBI Taxonomy" id="1917421"/>
    <lineage>
        <taxon>Bacteria</taxon>
        <taxon>Pseudomonadati</taxon>
        <taxon>Pseudomonadota</taxon>
        <taxon>Gammaproteobacteria</taxon>
        <taxon>Pseudomonadales</taxon>
        <taxon>Ketobacteraceae</taxon>
        <taxon>Ketobacter</taxon>
    </lineage>
</organism>
<feature type="chain" id="PRO_5014668995" evidence="1">
    <location>
        <begin position="23"/>
        <end position="214"/>
    </location>
</feature>
<dbReference type="PROSITE" id="PS51257">
    <property type="entry name" value="PROKAR_LIPOPROTEIN"/>
    <property type="match status" value="1"/>
</dbReference>
<evidence type="ECO:0000313" key="3">
    <source>
        <dbReference type="Proteomes" id="UP000235116"/>
    </source>
</evidence>
<keyword evidence="3" id="KW-1185">Reference proteome</keyword>
<feature type="signal peptide" evidence="1">
    <location>
        <begin position="1"/>
        <end position="22"/>
    </location>
</feature>
<evidence type="ECO:0000313" key="2">
    <source>
        <dbReference type="EMBL" id="AUM13220.1"/>
    </source>
</evidence>
<dbReference type="OrthoDB" id="5377249at2"/>
<proteinExistence type="predicted"/>
<dbReference type="KEGG" id="kak:Kalk_12645"/>
<reference evidence="3" key="1">
    <citation type="submission" date="2017-08" db="EMBL/GenBank/DDBJ databases">
        <title>Direct submision.</title>
        <authorList>
            <person name="Kim S.-J."/>
            <person name="Rhee S.-K."/>
        </authorList>
    </citation>
    <scope>NUCLEOTIDE SEQUENCE [LARGE SCALE GENOMIC DNA]</scope>
    <source>
        <strain evidence="3">GI5</strain>
    </source>
</reference>
<keyword evidence="1" id="KW-0732">Signal</keyword>
<dbReference type="AlphaFoldDB" id="A0A2K9LLU2"/>
<sequence length="214" mass="22853">MDLRNLIVLVLACCWLSSTALAVACTGLEAHTCALPFPSNEFTVPDAGSATGLQVSISDDVLPPHKLDLLPARVRPAAILNGRDGFSPLGAAMFELGLDAPMAALESDPGQWVHAFSVDTGAPIEVVAGRSPAESIIGEHRRGQQAIAEFDYPVEFTGTRYYRRGTVAAKIRGRALLPDFRGEDGLVEAVVLRHSTIVWTAPICRWRAPALPAS</sequence>